<comment type="catalytic activity">
    <reaction evidence="1">
        <text>S-ubiquitinyl-[E2 ubiquitin-conjugating enzyme]-L-cysteine + [acceptor protein]-L-lysine = [E2 ubiquitin-conjugating enzyme]-L-cysteine + N(6)-ubiquitinyl-[acceptor protein]-L-lysine.</text>
        <dbReference type="EC" id="2.3.2.27"/>
    </reaction>
</comment>
<dbReference type="PANTHER" id="PTHR22937:SF65">
    <property type="entry name" value="E3 UBIQUITIN-PROTEIN LIGASE ARK2C"/>
    <property type="match status" value="1"/>
</dbReference>
<accession>A0A8S3ZLA0</accession>
<comment type="caution">
    <text evidence="11">The sequence shown here is derived from an EMBL/GenBank/DDBJ whole genome shotgun (WGS) entry which is preliminary data.</text>
</comment>
<evidence type="ECO:0000256" key="5">
    <source>
        <dbReference type="ARBA" id="ARBA00022771"/>
    </source>
</evidence>
<keyword evidence="4" id="KW-0479">Metal-binding</keyword>
<evidence type="ECO:0000256" key="2">
    <source>
        <dbReference type="ARBA" id="ARBA00012483"/>
    </source>
</evidence>
<keyword evidence="3" id="KW-0808">Transferase</keyword>
<name>A0A8S3ZLA0_9EUPU</name>
<feature type="non-terminal residue" evidence="11">
    <location>
        <position position="1"/>
    </location>
</feature>
<dbReference type="AlphaFoldDB" id="A0A8S3ZLA0"/>
<evidence type="ECO:0000256" key="8">
    <source>
        <dbReference type="PROSITE-ProRule" id="PRU00175"/>
    </source>
</evidence>
<keyword evidence="9" id="KW-0732">Signal</keyword>
<dbReference type="SMART" id="SM00184">
    <property type="entry name" value="RING"/>
    <property type="match status" value="1"/>
</dbReference>
<evidence type="ECO:0000256" key="7">
    <source>
        <dbReference type="ARBA" id="ARBA00022833"/>
    </source>
</evidence>
<evidence type="ECO:0000256" key="4">
    <source>
        <dbReference type="ARBA" id="ARBA00022723"/>
    </source>
</evidence>
<dbReference type="InterPro" id="IPR045191">
    <property type="entry name" value="MBR1/2-like"/>
</dbReference>
<evidence type="ECO:0000256" key="9">
    <source>
        <dbReference type="SAM" id="SignalP"/>
    </source>
</evidence>
<dbReference type="OrthoDB" id="8062037at2759"/>
<dbReference type="Gene3D" id="3.30.40.10">
    <property type="entry name" value="Zinc/RING finger domain, C3HC4 (zinc finger)"/>
    <property type="match status" value="1"/>
</dbReference>
<evidence type="ECO:0000256" key="3">
    <source>
        <dbReference type="ARBA" id="ARBA00022679"/>
    </source>
</evidence>
<dbReference type="FunFam" id="3.30.40.10:FF:000388">
    <property type="entry name" value="Putative RING zinc finger domain superfamily protein"/>
    <property type="match status" value="1"/>
</dbReference>
<dbReference type="EMBL" id="CAJHNH020003946">
    <property type="protein sequence ID" value="CAG5130293.1"/>
    <property type="molecule type" value="Genomic_DNA"/>
</dbReference>
<dbReference type="EC" id="2.3.2.27" evidence="2"/>
<feature type="signal peptide" evidence="9">
    <location>
        <begin position="1"/>
        <end position="19"/>
    </location>
</feature>
<dbReference type="PANTHER" id="PTHR22937">
    <property type="entry name" value="E3 UBIQUITIN-PROTEIN LIGASE RNF165"/>
    <property type="match status" value="1"/>
</dbReference>
<evidence type="ECO:0000313" key="12">
    <source>
        <dbReference type="Proteomes" id="UP000678393"/>
    </source>
</evidence>
<dbReference type="InterPro" id="IPR001841">
    <property type="entry name" value="Znf_RING"/>
</dbReference>
<organism evidence="11 12">
    <name type="scientific">Candidula unifasciata</name>
    <dbReference type="NCBI Taxonomy" id="100452"/>
    <lineage>
        <taxon>Eukaryota</taxon>
        <taxon>Metazoa</taxon>
        <taxon>Spiralia</taxon>
        <taxon>Lophotrochozoa</taxon>
        <taxon>Mollusca</taxon>
        <taxon>Gastropoda</taxon>
        <taxon>Heterobranchia</taxon>
        <taxon>Euthyneura</taxon>
        <taxon>Panpulmonata</taxon>
        <taxon>Eupulmonata</taxon>
        <taxon>Stylommatophora</taxon>
        <taxon>Helicina</taxon>
        <taxon>Helicoidea</taxon>
        <taxon>Geomitridae</taxon>
        <taxon>Candidula</taxon>
    </lineage>
</organism>
<evidence type="ECO:0000256" key="6">
    <source>
        <dbReference type="ARBA" id="ARBA00022786"/>
    </source>
</evidence>
<keyword evidence="6" id="KW-0833">Ubl conjugation pathway</keyword>
<reference evidence="11" key="1">
    <citation type="submission" date="2021-04" db="EMBL/GenBank/DDBJ databases">
        <authorList>
            <consortium name="Molecular Ecology Group"/>
        </authorList>
    </citation>
    <scope>NUCLEOTIDE SEQUENCE</scope>
</reference>
<feature type="domain" description="RING-type" evidence="10">
    <location>
        <begin position="111"/>
        <end position="152"/>
    </location>
</feature>
<dbReference type="PROSITE" id="PS50089">
    <property type="entry name" value="ZF_RING_2"/>
    <property type="match status" value="1"/>
</dbReference>
<dbReference type="GO" id="GO:0061630">
    <property type="term" value="F:ubiquitin protein ligase activity"/>
    <property type="evidence" value="ECO:0007669"/>
    <property type="project" value="UniProtKB-EC"/>
</dbReference>
<keyword evidence="12" id="KW-1185">Reference proteome</keyword>
<sequence length="160" mass="17576">PSLMMVLHMVSLALPPLFSSMLTDLLGSYGLSDLADIEAILNPGAIGQRPFINPDFMDYESLLALGEQLGEVSKGMEDSEINKLAICRHKTSPSRQGASASASSGLEPPQCNICLNDYENGDEKRVLPCKHEFHKHCVDQWLQTNATCPICRSDVRKKES</sequence>
<dbReference type="InterPro" id="IPR013083">
    <property type="entry name" value="Znf_RING/FYVE/PHD"/>
</dbReference>
<keyword evidence="5 8" id="KW-0863">Zinc-finger</keyword>
<protein>
    <recommendedName>
        <fullName evidence="2">RING-type E3 ubiquitin transferase</fullName>
        <ecNumber evidence="2">2.3.2.27</ecNumber>
    </recommendedName>
</protein>
<keyword evidence="7" id="KW-0862">Zinc</keyword>
<dbReference type="Pfam" id="PF13639">
    <property type="entry name" value="zf-RING_2"/>
    <property type="match status" value="1"/>
</dbReference>
<dbReference type="GO" id="GO:0008270">
    <property type="term" value="F:zinc ion binding"/>
    <property type="evidence" value="ECO:0007669"/>
    <property type="project" value="UniProtKB-KW"/>
</dbReference>
<dbReference type="SUPFAM" id="SSF57850">
    <property type="entry name" value="RING/U-box"/>
    <property type="match status" value="1"/>
</dbReference>
<proteinExistence type="predicted"/>
<feature type="chain" id="PRO_5035797409" description="RING-type E3 ubiquitin transferase" evidence="9">
    <location>
        <begin position="20"/>
        <end position="160"/>
    </location>
</feature>
<evidence type="ECO:0000259" key="10">
    <source>
        <dbReference type="PROSITE" id="PS50089"/>
    </source>
</evidence>
<evidence type="ECO:0000256" key="1">
    <source>
        <dbReference type="ARBA" id="ARBA00000900"/>
    </source>
</evidence>
<dbReference type="Proteomes" id="UP000678393">
    <property type="component" value="Unassembled WGS sequence"/>
</dbReference>
<gene>
    <name evidence="11" type="ORF">CUNI_LOCUS15851</name>
</gene>
<evidence type="ECO:0000313" key="11">
    <source>
        <dbReference type="EMBL" id="CAG5130293.1"/>
    </source>
</evidence>